<feature type="region of interest" description="Disordered" evidence="1">
    <location>
        <begin position="546"/>
        <end position="580"/>
    </location>
</feature>
<evidence type="ECO:0000259" key="4">
    <source>
        <dbReference type="Pfam" id="PF24750"/>
    </source>
</evidence>
<comment type="caution">
    <text evidence="5">The sequence shown here is derived from an EMBL/GenBank/DDBJ whole genome shotgun (WGS) entry which is preliminary data.</text>
</comment>
<dbReference type="SUPFAM" id="SSF81383">
    <property type="entry name" value="F-box domain"/>
    <property type="match status" value="1"/>
</dbReference>
<feature type="compositionally biased region" description="Low complexity" evidence="1">
    <location>
        <begin position="42"/>
        <end position="55"/>
    </location>
</feature>
<feature type="domain" description="F-box" evidence="2">
    <location>
        <begin position="662"/>
        <end position="697"/>
    </location>
</feature>
<proteinExistence type="predicted"/>
<feature type="compositionally biased region" description="Low complexity" evidence="1">
    <location>
        <begin position="182"/>
        <end position="199"/>
    </location>
</feature>
<gene>
    <name evidence="5" type="primary">A10p025560.1_BraROA</name>
    <name evidence="5" type="ORF">IGI04_041092</name>
</gene>
<evidence type="ECO:0000256" key="1">
    <source>
        <dbReference type="SAM" id="MobiDB-lite"/>
    </source>
</evidence>
<feature type="compositionally biased region" description="Polar residues" evidence="1">
    <location>
        <begin position="110"/>
        <end position="164"/>
    </location>
</feature>
<keyword evidence="6" id="KW-1185">Reference proteome</keyword>
<dbReference type="InterPro" id="IPR025558">
    <property type="entry name" value="DUF4283"/>
</dbReference>
<sequence>MVNPWFPSNGVSGLSPSHLTSGDSSSPFPLIPPDPPDPDFPPLSSASPKSTRASSQTARPTWPAVKSSTPKTVAGPNSFSPAPVLTGSSKPTDPRSGISFPVNFKILQPKHSSPIQTNKTSSPSSNLPHQTTASLSKPLSAATSNFTLNSEKNPFATVNPNPVSASADPPPATDRKSTTTLPTVNPPTKKAPPTTAEPTQDNPPNQPTASSSPLLEKIRKQEDKSLKRLAPVTLSEKGVPRVLIPDSVFQIGAEIHKDFIICYFNGKTPPYTQIQSVLSHMWGKGKRVEIHMNPLSRSMLVRIPSDYLRQKILEKSAWYVGDSMFQAVQWSSSASTSPPNLESIQIWAHLTGVPLDLRHQQGLSLVAGLVGEPKETDDFTKNLVSLTLSHVKVAVNLTKPLPSVVEFVRQSGEVVEVQVTYPWVPPTCTYCKELGHVSRNCLQAPPAPKSSETPAKKAQNAPSASQKGKNVAAPSVAPTVAHSTSNLPPHSASGSTHASASTSSSSFFQPEVNLPPKPATFATSFQTPRKNFPPSPALAHVPKPLTSPLTSIIPSTPPSPPDTFLTPSLKRPRPDPDQKPFPSFTAQLSYFSTISSSNSLPLALPAPSFVNHSSNPFTVLDPDDPIQMSVHAVTHFQQILGPSPAPSPSPMALETKTHLLEVLQTEILGRLPLKTISRFKSVCKTWKSTIESAYFRRLFLSLNRNSSSSSWSLMYARDELVVFHGHKTWDLPKSRVSLIPHSFRGCYIGDCEYMDSSGGLVLITDVSDKASCYVGSPVTQQWVKIPPPPSDPTGDSRVFGLVTRLDEDGVVLSFKVIRIASYHATNDYLSSDLSVLLYSSETGIWTSKVIHIPHQIGNMSNINLNGTFYFGCLGVLGVLLAHDFYSESDQFRVVQLPDYPDYNKDYKRTLTTSGGFVMYVRTLAKKEETVLKIWRLSNDDDSWQLLWEVGFPITGNYAPVAMHPFDVAAVYLWSRHDHHLVSCNLLKRDYTVLGDASNDGHQDCFIDKSICKLSVDELWRSSSYLDEDLNFQVCIWLFQFVIPRWVESVPRPPQAEMIDTTSLLSYAAATHGRMMKDIEEAEYFWNEDDGKSCIGYEGKGDARVLKVMEFDGMVPSLGLNGW</sequence>
<protein>
    <recommendedName>
        <fullName evidence="7">F-box domain-containing protein</fullName>
    </recommendedName>
</protein>
<reference evidence="5 6" key="1">
    <citation type="submission" date="2021-03" db="EMBL/GenBank/DDBJ databases">
        <authorList>
            <person name="King G.J."/>
            <person name="Bancroft I."/>
            <person name="Baten A."/>
            <person name="Bloomfield J."/>
            <person name="Borpatragohain P."/>
            <person name="He Z."/>
            <person name="Irish N."/>
            <person name="Irwin J."/>
            <person name="Liu K."/>
            <person name="Mauleon R.P."/>
            <person name="Moore J."/>
            <person name="Morris R."/>
            <person name="Ostergaard L."/>
            <person name="Wang B."/>
            <person name="Wells R."/>
        </authorList>
    </citation>
    <scope>NUCLEOTIDE SEQUENCE [LARGE SCALE GENOMIC DNA]</scope>
    <source>
        <strain evidence="5">R-o-18</strain>
        <tissue evidence="5">Leaf</tissue>
    </source>
</reference>
<name>A0ABQ7KSM0_BRACM</name>
<evidence type="ECO:0000259" key="3">
    <source>
        <dbReference type="Pfam" id="PF14111"/>
    </source>
</evidence>
<evidence type="ECO:0008006" key="7">
    <source>
        <dbReference type="Google" id="ProtNLM"/>
    </source>
</evidence>
<feature type="compositionally biased region" description="Polar residues" evidence="1">
    <location>
        <begin position="200"/>
        <end position="213"/>
    </location>
</feature>
<dbReference type="PANTHER" id="PTHR31286:SF90">
    <property type="entry name" value="DUF4283 DOMAIN-CONTAINING PROTEIN"/>
    <property type="match status" value="1"/>
</dbReference>
<dbReference type="EMBL" id="JADBGQ010000010">
    <property type="protein sequence ID" value="KAG5376496.1"/>
    <property type="molecule type" value="Genomic_DNA"/>
</dbReference>
<dbReference type="InterPro" id="IPR001810">
    <property type="entry name" value="F-box_dom"/>
</dbReference>
<dbReference type="Proteomes" id="UP000823674">
    <property type="component" value="Chromosome A10"/>
</dbReference>
<feature type="compositionally biased region" description="Polar residues" evidence="1">
    <location>
        <begin position="9"/>
        <end position="22"/>
    </location>
</feature>
<dbReference type="Pfam" id="PF00646">
    <property type="entry name" value="F-box"/>
    <property type="match status" value="1"/>
</dbReference>
<feature type="region of interest" description="Disordered" evidence="1">
    <location>
        <begin position="444"/>
        <end position="513"/>
    </location>
</feature>
<feature type="compositionally biased region" description="Polar residues" evidence="1">
    <location>
        <begin position="66"/>
        <end position="91"/>
    </location>
</feature>
<dbReference type="PANTHER" id="PTHR31286">
    <property type="entry name" value="GLYCINE-RICH CELL WALL STRUCTURAL PROTEIN 1.8-LIKE"/>
    <property type="match status" value="1"/>
</dbReference>
<feature type="region of interest" description="Disordered" evidence="1">
    <location>
        <begin position="1"/>
        <end position="214"/>
    </location>
</feature>
<evidence type="ECO:0000259" key="2">
    <source>
        <dbReference type="Pfam" id="PF00646"/>
    </source>
</evidence>
<feature type="compositionally biased region" description="Pro residues" evidence="1">
    <location>
        <begin position="29"/>
        <end position="41"/>
    </location>
</feature>
<dbReference type="Pfam" id="PF24750">
    <property type="entry name" value="b-prop_At3g26010-like"/>
    <property type="match status" value="1"/>
</dbReference>
<accession>A0ABQ7KSM0</accession>
<evidence type="ECO:0000313" key="5">
    <source>
        <dbReference type="EMBL" id="KAG5376496.1"/>
    </source>
</evidence>
<dbReference type="InterPro" id="IPR056592">
    <property type="entry name" value="Beta-prop_At3g26010-like"/>
</dbReference>
<dbReference type="InterPro" id="IPR040256">
    <property type="entry name" value="At4g02000-like"/>
</dbReference>
<organism evidence="5 6">
    <name type="scientific">Brassica rapa subsp. trilocularis</name>
    <dbReference type="NCBI Taxonomy" id="1813537"/>
    <lineage>
        <taxon>Eukaryota</taxon>
        <taxon>Viridiplantae</taxon>
        <taxon>Streptophyta</taxon>
        <taxon>Embryophyta</taxon>
        <taxon>Tracheophyta</taxon>
        <taxon>Spermatophyta</taxon>
        <taxon>Magnoliopsida</taxon>
        <taxon>eudicotyledons</taxon>
        <taxon>Gunneridae</taxon>
        <taxon>Pentapetalae</taxon>
        <taxon>rosids</taxon>
        <taxon>malvids</taxon>
        <taxon>Brassicales</taxon>
        <taxon>Brassicaceae</taxon>
        <taxon>Brassiceae</taxon>
        <taxon>Brassica</taxon>
    </lineage>
</organism>
<evidence type="ECO:0000313" key="6">
    <source>
        <dbReference type="Proteomes" id="UP000823674"/>
    </source>
</evidence>
<dbReference type="Pfam" id="PF14111">
    <property type="entry name" value="DUF4283"/>
    <property type="match status" value="1"/>
</dbReference>
<dbReference type="InterPro" id="IPR036047">
    <property type="entry name" value="F-box-like_dom_sf"/>
</dbReference>
<feature type="domain" description="F-box protein At3g26010-like beta-propeller" evidence="4">
    <location>
        <begin position="709"/>
        <end position="1051"/>
    </location>
</feature>
<feature type="domain" description="DUF4283" evidence="3">
    <location>
        <begin position="254"/>
        <end position="335"/>
    </location>
</feature>
<feature type="compositionally biased region" description="Low complexity" evidence="1">
    <location>
        <begin position="490"/>
        <end position="506"/>
    </location>
</feature>